<keyword evidence="2" id="KW-0808">Transferase</keyword>
<evidence type="ECO:0000256" key="3">
    <source>
        <dbReference type="ARBA" id="ARBA00022741"/>
    </source>
</evidence>
<evidence type="ECO:0000256" key="1">
    <source>
        <dbReference type="ARBA" id="ARBA00022527"/>
    </source>
</evidence>
<dbReference type="SUPFAM" id="SSF56112">
    <property type="entry name" value="Protein kinase-like (PK-like)"/>
    <property type="match status" value="1"/>
</dbReference>
<evidence type="ECO:0000313" key="7">
    <source>
        <dbReference type="EMBL" id="JAG14869.1"/>
    </source>
</evidence>
<evidence type="ECO:0000256" key="5">
    <source>
        <dbReference type="ARBA" id="ARBA00022840"/>
    </source>
</evidence>
<dbReference type="AlphaFoldDB" id="A0A0A9X4E1"/>
<dbReference type="PANTHER" id="PTHR24351">
    <property type="entry name" value="RIBOSOMAL PROTEIN S6 KINASE"/>
    <property type="match status" value="1"/>
</dbReference>
<dbReference type="InterPro" id="IPR008271">
    <property type="entry name" value="Ser/Thr_kinase_AS"/>
</dbReference>
<feature type="domain" description="Protein kinase" evidence="6">
    <location>
        <begin position="1"/>
        <end position="175"/>
    </location>
</feature>
<dbReference type="GO" id="GO:0004674">
    <property type="term" value="F:protein serine/threonine kinase activity"/>
    <property type="evidence" value="ECO:0007669"/>
    <property type="project" value="UniProtKB-KW"/>
</dbReference>
<keyword evidence="1" id="KW-0723">Serine/threonine-protein kinase</keyword>
<reference evidence="7" key="2">
    <citation type="submission" date="2014-07" db="EMBL/GenBank/DDBJ databases">
        <authorList>
            <person name="Hull J."/>
        </authorList>
    </citation>
    <scope>NUCLEOTIDE SEQUENCE</scope>
</reference>
<keyword evidence="3" id="KW-0547">Nucleotide-binding</keyword>
<dbReference type="InterPro" id="IPR000719">
    <property type="entry name" value="Prot_kinase_dom"/>
</dbReference>
<evidence type="ECO:0000256" key="4">
    <source>
        <dbReference type="ARBA" id="ARBA00022777"/>
    </source>
</evidence>
<protein>
    <submittedName>
        <fullName evidence="7">3-phosphoinositide-dependent protein kinase 1</fullName>
    </submittedName>
</protein>
<accession>A0A0A9X4E1</accession>
<evidence type="ECO:0000259" key="6">
    <source>
        <dbReference type="PROSITE" id="PS50011"/>
    </source>
</evidence>
<keyword evidence="4 7" id="KW-0418">Kinase</keyword>
<dbReference type="Gene3D" id="1.10.510.10">
    <property type="entry name" value="Transferase(Phosphotransferase) domain 1"/>
    <property type="match status" value="1"/>
</dbReference>
<gene>
    <name evidence="7" type="primary">Pdk1_4</name>
    <name evidence="7" type="ORF">CM83_14947</name>
</gene>
<reference evidence="7" key="1">
    <citation type="journal article" date="2014" name="PLoS ONE">
        <title>Transcriptome-Based Identification of ABC Transporters in the Western Tarnished Plant Bug Lygus hesperus.</title>
        <authorList>
            <person name="Hull J.J."/>
            <person name="Chaney K."/>
            <person name="Geib S.M."/>
            <person name="Fabrick J.A."/>
            <person name="Brent C.S."/>
            <person name="Walsh D."/>
            <person name="Lavine L.C."/>
        </authorList>
    </citation>
    <scope>NUCLEOTIDE SEQUENCE</scope>
</reference>
<organism evidence="7">
    <name type="scientific">Lygus hesperus</name>
    <name type="common">Western plant bug</name>
    <dbReference type="NCBI Taxonomy" id="30085"/>
    <lineage>
        <taxon>Eukaryota</taxon>
        <taxon>Metazoa</taxon>
        <taxon>Ecdysozoa</taxon>
        <taxon>Arthropoda</taxon>
        <taxon>Hexapoda</taxon>
        <taxon>Insecta</taxon>
        <taxon>Pterygota</taxon>
        <taxon>Neoptera</taxon>
        <taxon>Paraneoptera</taxon>
        <taxon>Hemiptera</taxon>
        <taxon>Heteroptera</taxon>
        <taxon>Panheteroptera</taxon>
        <taxon>Cimicomorpha</taxon>
        <taxon>Miridae</taxon>
        <taxon>Mirini</taxon>
        <taxon>Lygus</taxon>
    </lineage>
</organism>
<dbReference type="SMART" id="SM00220">
    <property type="entry name" value="S_TKc"/>
    <property type="match status" value="1"/>
</dbReference>
<dbReference type="PROSITE" id="PS50011">
    <property type="entry name" value="PROTEIN_KINASE_DOM"/>
    <property type="match status" value="1"/>
</dbReference>
<dbReference type="PROSITE" id="PS00108">
    <property type="entry name" value="PROTEIN_KINASE_ST"/>
    <property type="match status" value="1"/>
</dbReference>
<evidence type="ECO:0000256" key="2">
    <source>
        <dbReference type="ARBA" id="ARBA00022679"/>
    </source>
</evidence>
<sequence>MHSKNIAHRDIKPTNILLSKDGHLKLTDFGTSKIIKENEQPQNTKEIAKTLQRTMETDSKELKEQFDQYRKKHISFVGTAEYVPPELLNDQEITYAADWWALGIILYEMIVGKVPFQGKNEYLTFQAILENTIEYPGNMDPSVKDLIAHLLNRDIFERYGGSEESVDKIRNHPFFEPLHLSTLASQE</sequence>
<dbReference type="InterPro" id="IPR011009">
    <property type="entry name" value="Kinase-like_dom_sf"/>
</dbReference>
<dbReference type="EMBL" id="GBHO01028735">
    <property type="protein sequence ID" value="JAG14869.1"/>
    <property type="molecule type" value="Transcribed_RNA"/>
</dbReference>
<name>A0A0A9X4E1_LYGHE</name>
<proteinExistence type="predicted"/>
<dbReference type="GO" id="GO:0005524">
    <property type="term" value="F:ATP binding"/>
    <property type="evidence" value="ECO:0007669"/>
    <property type="project" value="UniProtKB-KW"/>
</dbReference>
<dbReference type="Pfam" id="PF00069">
    <property type="entry name" value="Pkinase"/>
    <property type="match status" value="1"/>
</dbReference>
<keyword evidence="5" id="KW-0067">ATP-binding</keyword>